<feature type="compositionally biased region" description="Low complexity" evidence="1">
    <location>
        <begin position="62"/>
        <end position="82"/>
    </location>
</feature>
<reference evidence="3" key="1">
    <citation type="submission" date="2021-01" db="EMBL/GenBank/DDBJ databases">
        <title>Adiantum capillus-veneris genome.</title>
        <authorList>
            <person name="Fang Y."/>
            <person name="Liao Q."/>
        </authorList>
    </citation>
    <scope>NUCLEOTIDE SEQUENCE</scope>
    <source>
        <strain evidence="3">H3</strain>
        <tissue evidence="3">Leaf</tissue>
    </source>
</reference>
<dbReference type="InterPro" id="IPR008889">
    <property type="entry name" value="VQ"/>
</dbReference>
<organism evidence="3 4">
    <name type="scientific">Adiantum capillus-veneris</name>
    <name type="common">Maidenhair fern</name>
    <dbReference type="NCBI Taxonomy" id="13818"/>
    <lineage>
        <taxon>Eukaryota</taxon>
        <taxon>Viridiplantae</taxon>
        <taxon>Streptophyta</taxon>
        <taxon>Embryophyta</taxon>
        <taxon>Tracheophyta</taxon>
        <taxon>Polypodiopsida</taxon>
        <taxon>Polypodiidae</taxon>
        <taxon>Polypodiales</taxon>
        <taxon>Pteridineae</taxon>
        <taxon>Pteridaceae</taxon>
        <taxon>Vittarioideae</taxon>
        <taxon>Adiantum</taxon>
    </lineage>
</organism>
<dbReference type="OrthoDB" id="2010625at2759"/>
<feature type="region of interest" description="Disordered" evidence="1">
    <location>
        <begin position="1"/>
        <end position="45"/>
    </location>
</feature>
<dbReference type="AlphaFoldDB" id="A0A9D4UU92"/>
<protein>
    <recommendedName>
        <fullName evidence="2">VQ domain-containing protein</fullName>
    </recommendedName>
</protein>
<evidence type="ECO:0000259" key="2">
    <source>
        <dbReference type="Pfam" id="PF05678"/>
    </source>
</evidence>
<accession>A0A9D4UU92</accession>
<feature type="compositionally biased region" description="Low complexity" evidence="1">
    <location>
        <begin position="8"/>
        <end position="19"/>
    </location>
</feature>
<evidence type="ECO:0000313" key="3">
    <source>
        <dbReference type="EMBL" id="KAI5073925.1"/>
    </source>
</evidence>
<comment type="caution">
    <text evidence="3">The sequence shown here is derived from an EMBL/GenBank/DDBJ whole genome shotgun (WGS) entry which is preliminary data.</text>
</comment>
<feature type="compositionally biased region" description="Low complexity" evidence="1">
    <location>
        <begin position="27"/>
        <end position="38"/>
    </location>
</feature>
<evidence type="ECO:0000313" key="4">
    <source>
        <dbReference type="Proteomes" id="UP000886520"/>
    </source>
</evidence>
<feature type="domain" description="VQ" evidence="2">
    <location>
        <begin position="39"/>
        <end position="65"/>
    </location>
</feature>
<dbReference type="Proteomes" id="UP000886520">
    <property type="component" value="Chromosome 11"/>
</dbReference>
<evidence type="ECO:0000256" key="1">
    <source>
        <dbReference type="SAM" id="MobiDB-lite"/>
    </source>
</evidence>
<proteinExistence type="predicted"/>
<dbReference type="EMBL" id="JABFUD020000011">
    <property type="protein sequence ID" value="KAI5073925.1"/>
    <property type="molecule type" value="Genomic_DNA"/>
</dbReference>
<feature type="region of interest" description="Disordered" evidence="1">
    <location>
        <begin position="60"/>
        <end position="88"/>
    </location>
</feature>
<dbReference type="Pfam" id="PF05678">
    <property type="entry name" value="VQ"/>
    <property type="match status" value="1"/>
</dbReference>
<keyword evidence="4" id="KW-1185">Reference proteome</keyword>
<name>A0A9D4UU92_ADICA</name>
<gene>
    <name evidence="3" type="ORF">GOP47_0011938</name>
</gene>
<sequence length="382" mass="41737">MDRRLSVRKSSSSRISKPSSLDKRHSLPSSSSYPSSSSRPPPTVVTAHLTDFRHIVQQLTGTPPTSASPSPVHVSSTPSKPSRLQRFAPPPLRRQQHNQQFFQHHQQTHQAAPYHDVNHQERHYQYMQQDMHNDIPAQPNQAPILPPPVSPHPNPNTSVLSPRFLLSLSPLSSGDNTWVTPLNAMKPTRFVPNSASVLPPPLPPFTNRAEKLERYGESELEMDPWSPSSRLYSHSSASRIAHASSLNSHVSTSYGFSPSTSKQWLPSPTAYGQGLLPNSPHVPISPSNALLRTSYPPYAHPLPPLPSPPVAVAALLCLSPNPSSYSPSTSFPWLPPWPPSPYFSPPPISPGLFPLSPGLRPFAGSPTGFSFQPANDHSGKSP</sequence>